<proteinExistence type="predicted"/>
<accession>A0A3L7A130</accession>
<comment type="caution">
    <text evidence="2">The sequence shown here is derived from an EMBL/GenBank/DDBJ whole genome shotgun (WGS) entry which is preliminary data.</text>
</comment>
<dbReference type="AlphaFoldDB" id="A0A3L7A130"/>
<dbReference type="SUPFAM" id="SSF46955">
    <property type="entry name" value="Putative DNA-binding domain"/>
    <property type="match status" value="1"/>
</dbReference>
<dbReference type="OrthoDB" id="7364180at2"/>
<protein>
    <submittedName>
        <fullName evidence="2">DNA-binding protein</fullName>
    </submittedName>
</protein>
<evidence type="ECO:0000259" key="1">
    <source>
        <dbReference type="Pfam" id="PF12728"/>
    </source>
</evidence>
<feature type="domain" description="Helix-turn-helix" evidence="1">
    <location>
        <begin position="5"/>
        <end position="55"/>
    </location>
</feature>
<keyword evidence="3" id="KW-1185">Reference proteome</keyword>
<dbReference type="EMBL" id="RCTF01000021">
    <property type="protein sequence ID" value="RLP73986.1"/>
    <property type="molecule type" value="Genomic_DNA"/>
</dbReference>
<dbReference type="InterPro" id="IPR041657">
    <property type="entry name" value="HTH_17"/>
</dbReference>
<dbReference type="InterPro" id="IPR009061">
    <property type="entry name" value="DNA-bd_dom_put_sf"/>
</dbReference>
<dbReference type="RefSeq" id="WP_121625045.1">
    <property type="nucleotide sequence ID" value="NZ_JACIIW010000003.1"/>
</dbReference>
<dbReference type="NCBIfam" id="TIGR01764">
    <property type="entry name" value="excise"/>
    <property type="match status" value="1"/>
</dbReference>
<dbReference type="Pfam" id="PF12728">
    <property type="entry name" value="HTH_17"/>
    <property type="match status" value="1"/>
</dbReference>
<gene>
    <name evidence="2" type="ORF">D9R14_19590</name>
</gene>
<organism evidence="2 3">
    <name type="scientific">Xanthobacter tagetidis</name>
    <dbReference type="NCBI Taxonomy" id="60216"/>
    <lineage>
        <taxon>Bacteria</taxon>
        <taxon>Pseudomonadati</taxon>
        <taxon>Pseudomonadota</taxon>
        <taxon>Alphaproteobacteria</taxon>
        <taxon>Hyphomicrobiales</taxon>
        <taxon>Xanthobacteraceae</taxon>
        <taxon>Xanthobacter</taxon>
    </lineage>
</organism>
<sequence>MHDHYLTRAQAAEYLGLSVSYLAKLAVTGGGPIMLRFGGRAVRYRRADLDAWAARAACRSTSDTVTLGEAA</sequence>
<dbReference type="InterPro" id="IPR010093">
    <property type="entry name" value="SinI_DNA-bd"/>
</dbReference>
<keyword evidence="2" id="KW-0238">DNA-binding</keyword>
<dbReference type="Proteomes" id="UP000269692">
    <property type="component" value="Unassembled WGS sequence"/>
</dbReference>
<reference evidence="2 3" key="1">
    <citation type="submission" date="2018-10" db="EMBL/GenBank/DDBJ databases">
        <title>Xanthobacter tagetidis genome sequencing and assembly.</title>
        <authorList>
            <person name="Maclea K.S."/>
            <person name="Goen A.E."/>
            <person name="Fatima S.A."/>
        </authorList>
    </citation>
    <scope>NUCLEOTIDE SEQUENCE [LARGE SCALE GENOMIC DNA]</scope>
    <source>
        <strain evidence="2 3">ATCC 700314</strain>
    </source>
</reference>
<name>A0A3L7A130_9HYPH</name>
<evidence type="ECO:0000313" key="3">
    <source>
        <dbReference type="Proteomes" id="UP000269692"/>
    </source>
</evidence>
<dbReference type="GO" id="GO:0003677">
    <property type="term" value="F:DNA binding"/>
    <property type="evidence" value="ECO:0007669"/>
    <property type="project" value="UniProtKB-KW"/>
</dbReference>
<evidence type="ECO:0000313" key="2">
    <source>
        <dbReference type="EMBL" id="RLP73986.1"/>
    </source>
</evidence>